<dbReference type="RefSeq" id="WP_090671713.1">
    <property type="nucleotide sequence ID" value="NZ_FOUF01000033.1"/>
</dbReference>
<protein>
    <submittedName>
        <fullName evidence="2">TIR domain-containing protein</fullName>
    </submittedName>
</protein>
<evidence type="ECO:0000313" key="2">
    <source>
        <dbReference type="EMBL" id="SFM78163.1"/>
    </source>
</evidence>
<dbReference type="Proteomes" id="UP000199561">
    <property type="component" value="Unassembled WGS sequence"/>
</dbReference>
<proteinExistence type="predicted"/>
<dbReference type="SUPFAM" id="SSF52200">
    <property type="entry name" value="Toll/Interleukin receptor TIR domain"/>
    <property type="match status" value="1"/>
</dbReference>
<dbReference type="GO" id="GO:0007165">
    <property type="term" value="P:signal transduction"/>
    <property type="evidence" value="ECO:0007669"/>
    <property type="project" value="InterPro"/>
</dbReference>
<dbReference type="EMBL" id="FOUF01000033">
    <property type="protein sequence ID" value="SFM78163.1"/>
    <property type="molecule type" value="Genomic_DNA"/>
</dbReference>
<sequence>MFITVQYPILDYRFFQSSPARTERPKWPEPSAKEVVRYFGPVMSRNAIVYGPWDSEQKYCDVHGVLNLCGMGESHFFHLLHQSPYQSRILFRRFQSDGRFSVKFDIGFNDRFEEEITKTADALDKEQFYRHISRYLLCPLRVKVGGKLSPYLPLIDAGKHLRNAYFWSTYNDAPKSFNPRDLNYQVEDCEPQIIIQIESHALNLKFFEEQEVEMPELAAEGVHLYFDYMPYLQNGSKYETKLWIITSDDSKNILPVLSKDFKNYSSPIRYLRKNLLKIHQEKNAVKKLLEVLSGNDSRDIDAAGKEKIFYYLHKKLLNLSKAHRNAQPQYKLVELAFKLTEACHGTESLIDQLQGVNEYLAWMEKTNVPEKQSIVDYLNRNKTLIDEFIRGGTVFISYNHTDAPIVNDLAQRLKEAGITVILDSQAMLAGTEIKSFITKSILSSQAIISIVSASSLLSGWVGMETINTLAYKEFFPNTKFIPCNIDNEFFDDNFVANSVTKIQGRINVIDGIIAAQNKLGIDSLNFNEEKTRLHYLRSNLSKIVGHLKGGLCIDISSGNLAINFPKIVEAIRA</sequence>
<organism evidence="2 3">
    <name type="scientific">Nitrosomonas nitrosa</name>
    <dbReference type="NCBI Taxonomy" id="52442"/>
    <lineage>
        <taxon>Bacteria</taxon>
        <taxon>Pseudomonadati</taxon>
        <taxon>Pseudomonadota</taxon>
        <taxon>Betaproteobacteria</taxon>
        <taxon>Nitrosomonadales</taxon>
        <taxon>Nitrosomonadaceae</taxon>
        <taxon>Nitrosomonas</taxon>
    </lineage>
</organism>
<keyword evidence="3" id="KW-1185">Reference proteome</keyword>
<evidence type="ECO:0000259" key="1">
    <source>
        <dbReference type="Pfam" id="PF13676"/>
    </source>
</evidence>
<dbReference type="AlphaFoldDB" id="A0A1I4TNH7"/>
<dbReference type="Gene3D" id="3.40.50.10140">
    <property type="entry name" value="Toll/interleukin-1 receptor homology (TIR) domain"/>
    <property type="match status" value="1"/>
</dbReference>
<name>A0A1I4TNH7_9PROT</name>
<reference evidence="2 3" key="1">
    <citation type="submission" date="2016-10" db="EMBL/GenBank/DDBJ databases">
        <authorList>
            <person name="de Groot N.N."/>
        </authorList>
    </citation>
    <scope>NUCLEOTIDE SEQUENCE [LARGE SCALE GENOMIC DNA]</scope>
    <source>
        <strain evidence="2 3">Nm146</strain>
    </source>
</reference>
<dbReference type="InterPro" id="IPR035897">
    <property type="entry name" value="Toll_tir_struct_dom_sf"/>
</dbReference>
<dbReference type="InterPro" id="IPR000157">
    <property type="entry name" value="TIR_dom"/>
</dbReference>
<feature type="domain" description="TIR" evidence="1">
    <location>
        <begin position="394"/>
        <end position="488"/>
    </location>
</feature>
<gene>
    <name evidence="2" type="ORF">SAMN05421880_13322</name>
</gene>
<evidence type="ECO:0000313" key="3">
    <source>
        <dbReference type="Proteomes" id="UP000199561"/>
    </source>
</evidence>
<accession>A0A1I4TNH7</accession>
<dbReference type="Pfam" id="PF13676">
    <property type="entry name" value="TIR_2"/>
    <property type="match status" value="1"/>
</dbReference>